<evidence type="ECO:0000313" key="8">
    <source>
        <dbReference type="Proteomes" id="UP001142055"/>
    </source>
</evidence>
<dbReference type="Pfam" id="PF02798">
    <property type="entry name" value="GST_N"/>
    <property type="match status" value="1"/>
</dbReference>
<proteinExistence type="inferred from homology"/>
<reference evidence="7" key="1">
    <citation type="submission" date="2022-12" db="EMBL/GenBank/DDBJ databases">
        <title>Genome assemblies of Blomia tropicalis.</title>
        <authorList>
            <person name="Cui Y."/>
        </authorList>
    </citation>
    <scope>NUCLEOTIDE SEQUENCE</scope>
    <source>
        <tissue evidence="7">Adult mites</tissue>
    </source>
</reference>
<dbReference type="OMA" id="ARTGHRW"/>
<accession>A0A9Q0RQ61</accession>
<protein>
    <recommendedName>
        <fullName evidence="3">glutathione transferase</fullName>
        <ecNumber evidence="3">2.5.1.18</ecNumber>
    </recommendedName>
</protein>
<comment type="caution">
    <text evidence="7">The sequence shown here is derived from an EMBL/GenBank/DDBJ whole genome shotgun (WGS) entry which is preliminary data.</text>
</comment>
<evidence type="ECO:0000259" key="6">
    <source>
        <dbReference type="PROSITE" id="PS50404"/>
    </source>
</evidence>
<feature type="domain" description="GST N-terminal" evidence="6">
    <location>
        <begin position="2"/>
        <end position="92"/>
    </location>
</feature>
<comment type="similarity">
    <text evidence="2">Belongs to the GST superfamily. Mu family.</text>
</comment>
<keyword evidence="8" id="KW-1185">Reference proteome</keyword>
<comment type="function">
    <text evidence="1">Conjugation of reduced glutathione to a wide number of exogenous and endogenous hydrophobic electrophiles.</text>
</comment>
<evidence type="ECO:0000256" key="5">
    <source>
        <dbReference type="ARBA" id="ARBA00047960"/>
    </source>
</evidence>
<evidence type="ECO:0000313" key="7">
    <source>
        <dbReference type="EMBL" id="KAJ6222489.1"/>
    </source>
</evidence>
<dbReference type="SUPFAM" id="SSF52833">
    <property type="entry name" value="Thioredoxin-like"/>
    <property type="match status" value="1"/>
</dbReference>
<dbReference type="AlphaFoldDB" id="A0A9Q0RQ61"/>
<evidence type="ECO:0000256" key="2">
    <source>
        <dbReference type="ARBA" id="ARBA00005861"/>
    </source>
</evidence>
<dbReference type="InterPro" id="IPR036282">
    <property type="entry name" value="Glutathione-S-Trfase_C_sf"/>
</dbReference>
<dbReference type="InterPro" id="IPR004045">
    <property type="entry name" value="Glutathione_S-Trfase_N"/>
</dbReference>
<dbReference type="EC" id="2.5.1.18" evidence="3"/>
<organism evidence="7 8">
    <name type="scientific">Blomia tropicalis</name>
    <name type="common">Mite</name>
    <dbReference type="NCBI Taxonomy" id="40697"/>
    <lineage>
        <taxon>Eukaryota</taxon>
        <taxon>Metazoa</taxon>
        <taxon>Ecdysozoa</taxon>
        <taxon>Arthropoda</taxon>
        <taxon>Chelicerata</taxon>
        <taxon>Arachnida</taxon>
        <taxon>Acari</taxon>
        <taxon>Acariformes</taxon>
        <taxon>Sarcoptiformes</taxon>
        <taxon>Astigmata</taxon>
        <taxon>Glycyphagoidea</taxon>
        <taxon>Echimyopodidae</taxon>
        <taxon>Blomia</taxon>
    </lineage>
</organism>
<dbReference type="PROSITE" id="PS50404">
    <property type="entry name" value="GST_NTER"/>
    <property type="match status" value="1"/>
</dbReference>
<dbReference type="InterPro" id="IPR050213">
    <property type="entry name" value="GST_superfamily"/>
</dbReference>
<evidence type="ECO:0000256" key="1">
    <source>
        <dbReference type="ARBA" id="ARBA00003701"/>
    </source>
</evidence>
<evidence type="ECO:0000256" key="4">
    <source>
        <dbReference type="ARBA" id="ARBA00022679"/>
    </source>
</evidence>
<dbReference type="PANTHER" id="PTHR11571:SF222">
    <property type="entry name" value="GLUTATHIONE TRANSFERASE"/>
    <property type="match status" value="1"/>
</dbReference>
<dbReference type="GO" id="GO:0006749">
    <property type="term" value="P:glutathione metabolic process"/>
    <property type="evidence" value="ECO:0007669"/>
    <property type="project" value="TreeGrafter"/>
</dbReference>
<sequence length="128" mass="15045">MAPMKIGYWDIRGFAEPIRMLLKHLNIEFEEKRYGFGNESEASFPHRDEWLAEKFNLGLDFPNLPYLIDGDFKMTEATPIFKKLPKISEYMKRFEELPSLKEYIASDAHRLASCVSPFARTGHRWAKE</sequence>
<dbReference type="SUPFAM" id="SSF47616">
    <property type="entry name" value="GST C-terminal domain-like"/>
    <property type="match status" value="1"/>
</dbReference>
<dbReference type="EMBL" id="JAPWDV010000001">
    <property type="protein sequence ID" value="KAJ6222489.1"/>
    <property type="molecule type" value="Genomic_DNA"/>
</dbReference>
<comment type="catalytic activity">
    <reaction evidence="5">
        <text>RX + glutathione = an S-substituted glutathione + a halide anion + H(+)</text>
        <dbReference type="Rhea" id="RHEA:16437"/>
        <dbReference type="ChEBI" id="CHEBI:15378"/>
        <dbReference type="ChEBI" id="CHEBI:16042"/>
        <dbReference type="ChEBI" id="CHEBI:17792"/>
        <dbReference type="ChEBI" id="CHEBI:57925"/>
        <dbReference type="ChEBI" id="CHEBI:90779"/>
        <dbReference type="EC" id="2.5.1.18"/>
    </reaction>
</comment>
<dbReference type="GO" id="GO:0004364">
    <property type="term" value="F:glutathione transferase activity"/>
    <property type="evidence" value="ECO:0007669"/>
    <property type="project" value="UniProtKB-EC"/>
</dbReference>
<name>A0A9Q0RQ61_BLOTA</name>
<dbReference type="Gene3D" id="3.40.30.10">
    <property type="entry name" value="Glutaredoxin"/>
    <property type="match status" value="1"/>
</dbReference>
<gene>
    <name evidence="7" type="ORF">RDWZM_001034</name>
</gene>
<dbReference type="PANTHER" id="PTHR11571">
    <property type="entry name" value="GLUTATHIONE S-TRANSFERASE"/>
    <property type="match status" value="1"/>
</dbReference>
<keyword evidence="4" id="KW-0808">Transferase</keyword>
<dbReference type="Proteomes" id="UP001142055">
    <property type="component" value="Chromosome 1"/>
</dbReference>
<evidence type="ECO:0000256" key="3">
    <source>
        <dbReference type="ARBA" id="ARBA00012452"/>
    </source>
</evidence>
<dbReference type="InterPro" id="IPR036249">
    <property type="entry name" value="Thioredoxin-like_sf"/>
</dbReference>